<keyword evidence="4" id="KW-1185">Reference proteome</keyword>
<dbReference type="SUPFAM" id="SSF53474">
    <property type="entry name" value="alpha/beta-Hydrolases"/>
    <property type="match status" value="1"/>
</dbReference>
<dbReference type="PANTHER" id="PTHR42776">
    <property type="entry name" value="SERINE PEPTIDASE S9 FAMILY MEMBER"/>
    <property type="match status" value="1"/>
</dbReference>
<reference evidence="3 4" key="1">
    <citation type="submission" date="2020-08" db="EMBL/GenBank/DDBJ databases">
        <title>A Genomic Blueprint of the Chicken Gut Microbiome.</title>
        <authorList>
            <person name="Gilroy R."/>
            <person name="Ravi A."/>
            <person name="Getino M."/>
            <person name="Pursley I."/>
            <person name="Horton D.L."/>
            <person name="Alikhan N.-F."/>
            <person name="Baker D."/>
            <person name="Gharbi K."/>
            <person name="Hall N."/>
            <person name="Watson M."/>
            <person name="Adriaenssens E.M."/>
            <person name="Foster-Nyarko E."/>
            <person name="Jarju S."/>
            <person name="Secka A."/>
            <person name="Antonio M."/>
            <person name="Oren A."/>
            <person name="Chaudhuri R."/>
            <person name="La Ragione R.M."/>
            <person name="Hildebrand F."/>
            <person name="Pallen M.J."/>
        </authorList>
    </citation>
    <scope>NUCLEOTIDE SEQUENCE [LARGE SCALE GENOMIC DNA]</scope>
    <source>
        <strain evidence="3 4">Sa2CUA10</strain>
    </source>
</reference>
<dbReference type="InterPro" id="IPR029058">
    <property type="entry name" value="AB_hydrolase_fold"/>
</dbReference>
<dbReference type="PANTHER" id="PTHR42776:SF27">
    <property type="entry name" value="DIPEPTIDYL PEPTIDASE FAMILY MEMBER 6"/>
    <property type="match status" value="1"/>
</dbReference>
<dbReference type="Gene3D" id="3.40.50.1820">
    <property type="entry name" value="alpha/beta hydrolase"/>
    <property type="match status" value="1"/>
</dbReference>
<comment type="caution">
    <text evidence="3">The sequence shown here is derived from an EMBL/GenBank/DDBJ whole genome shotgun (WGS) entry which is preliminary data.</text>
</comment>
<evidence type="ECO:0000259" key="2">
    <source>
        <dbReference type="Pfam" id="PF00326"/>
    </source>
</evidence>
<evidence type="ECO:0000313" key="4">
    <source>
        <dbReference type="Proteomes" id="UP000603641"/>
    </source>
</evidence>
<dbReference type="RefSeq" id="WP_191752021.1">
    <property type="nucleotide sequence ID" value="NZ_JACSQM010000001.1"/>
</dbReference>
<proteinExistence type="predicted"/>
<evidence type="ECO:0000313" key="3">
    <source>
        <dbReference type="EMBL" id="MBD7962711.1"/>
    </source>
</evidence>
<name>A0ABR8SGU2_9BACL</name>
<protein>
    <submittedName>
        <fullName evidence="3">S9 family peptidase</fullName>
    </submittedName>
</protein>
<gene>
    <name evidence="3" type="ORF">H9648_01500</name>
</gene>
<evidence type="ECO:0000256" key="1">
    <source>
        <dbReference type="ARBA" id="ARBA00022801"/>
    </source>
</evidence>
<organism evidence="3 4">
    <name type="scientific">Fictibacillus norfolkensis</name>
    <dbReference type="NCBI Taxonomy" id="2762233"/>
    <lineage>
        <taxon>Bacteria</taxon>
        <taxon>Bacillati</taxon>
        <taxon>Bacillota</taxon>
        <taxon>Bacilli</taxon>
        <taxon>Bacillales</taxon>
        <taxon>Fictibacillaceae</taxon>
        <taxon>Fictibacillus</taxon>
    </lineage>
</organism>
<keyword evidence="1" id="KW-0378">Hydrolase</keyword>
<sequence length="268" mass="30665">MKKAKMIEWQRFPSPHPTIRLYVVTYLNDGLKIKGLAALPEGKGPFPGFLYLRGGIKSVGMVRIARIIQFASQGFVVMAPYYRGNQGGEGNEDFAGEDRTDAFAAFEVLKQFPKVDPEDIHVFGFSRGGPMALFTAMKYPEIRSVVTWGGVTDMAITYDEREDLRRMMKRVIGGTPEKYPDEFEWRSPLNYCEDLDTPLLCIHGMKDENVSVEHTIKIEAILKELGKPCETWIYPEYTHYFPPKENRKITYALCEWMKGHGKGAEMRF</sequence>
<dbReference type="EMBL" id="JACSQM010000001">
    <property type="protein sequence ID" value="MBD7962711.1"/>
    <property type="molecule type" value="Genomic_DNA"/>
</dbReference>
<accession>A0ABR8SGU2</accession>
<dbReference type="Pfam" id="PF00326">
    <property type="entry name" value="Peptidase_S9"/>
    <property type="match status" value="1"/>
</dbReference>
<feature type="domain" description="Peptidase S9 prolyl oligopeptidase catalytic" evidence="2">
    <location>
        <begin position="68"/>
        <end position="259"/>
    </location>
</feature>
<dbReference type="Proteomes" id="UP000603641">
    <property type="component" value="Unassembled WGS sequence"/>
</dbReference>
<dbReference type="InterPro" id="IPR001375">
    <property type="entry name" value="Peptidase_S9_cat"/>
</dbReference>